<feature type="compositionally biased region" description="Polar residues" evidence="3">
    <location>
        <begin position="1105"/>
        <end position="1115"/>
    </location>
</feature>
<dbReference type="Gene3D" id="3.80.10.10">
    <property type="entry name" value="Ribonuclease Inhibitor"/>
    <property type="match status" value="1"/>
</dbReference>
<comment type="caution">
    <text evidence="4">The sequence shown here is derived from an EMBL/GenBank/DDBJ whole genome shotgun (WGS) entry which is preliminary data.</text>
</comment>
<dbReference type="PANTHER" id="PTHR24112:SF9">
    <property type="entry name" value="PROTEIN PHOSPHATASE 1 REGULATORY SUBUNIT 37"/>
    <property type="match status" value="1"/>
</dbReference>
<evidence type="ECO:0000256" key="2">
    <source>
        <dbReference type="ARBA" id="ARBA00022737"/>
    </source>
</evidence>
<dbReference type="Proteomes" id="UP001146120">
    <property type="component" value="Unassembled WGS sequence"/>
</dbReference>
<dbReference type="InterPro" id="IPR032675">
    <property type="entry name" value="LRR_dom_sf"/>
</dbReference>
<gene>
    <name evidence="4" type="ORF">N0F65_010529</name>
</gene>
<protein>
    <submittedName>
        <fullName evidence="4">Uncharacterized protein</fullName>
    </submittedName>
</protein>
<dbReference type="SMART" id="SM00368">
    <property type="entry name" value="LRR_RI"/>
    <property type="match status" value="4"/>
</dbReference>
<feature type="region of interest" description="Disordered" evidence="3">
    <location>
        <begin position="1103"/>
        <end position="1124"/>
    </location>
</feature>
<proteinExistence type="predicted"/>
<dbReference type="SUPFAM" id="SSF52047">
    <property type="entry name" value="RNI-like"/>
    <property type="match status" value="2"/>
</dbReference>
<dbReference type="InterPro" id="IPR051279">
    <property type="entry name" value="PP1-Reg/Actin-Interact_Protein"/>
</dbReference>
<organism evidence="4 5">
    <name type="scientific">Lagenidium giganteum</name>
    <dbReference type="NCBI Taxonomy" id="4803"/>
    <lineage>
        <taxon>Eukaryota</taxon>
        <taxon>Sar</taxon>
        <taxon>Stramenopiles</taxon>
        <taxon>Oomycota</taxon>
        <taxon>Peronosporomycetes</taxon>
        <taxon>Pythiales</taxon>
        <taxon>Pythiaceae</taxon>
    </lineage>
</organism>
<evidence type="ECO:0000313" key="4">
    <source>
        <dbReference type="EMBL" id="DBA02704.1"/>
    </source>
</evidence>
<keyword evidence="1" id="KW-0433">Leucine-rich repeat</keyword>
<reference evidence="4" key="1">
    <citation type="submission" date="2022-11" db="EMBL/GenBank/DDBJ databases">
        <authorList>
            <person name="Morgan W.R."/>
            <person name="Tartar A."/>
        </authorList>
    </citation>
    <scope>NUCLEOTIDE SEQUENCE</scope>
    <source>
        <strain evidence="4">ARSEF 373</strain>
    </source>
</reference>
<dbReference type="EMBL" id="DAKRPA010000028">
    <property type="protein sequence ID" value="DBA02704.1"/>
    <property type="molecule type" value="Genomic_DNA"/>
</dbReference>
<keyword evidence="5" id="KW-1185">Reference proteome</keyword>
<dbReference type="PANTHER" id="PTHR24112">
    <property type="entry name" value="LEUCINE-RICH REPEAT, ISOFORM F-RELATED"/>
    <property type="match status" value="1"/>
</dbReference>
<evidence type="ECO:0000313" key="5">
    <source>
        <dbReference type="Proteomes" id="UP001146120"/>
    </source>
</evidence>
<evidence type="ECO:0000256" key="1">
    <source>
        <dbReference type="ARBA" id="ARBA00022614"/>
    </source>
</evidence>
<accession>A0AAV2ZB65</accession>
<name>A0AAV2ZB65_9STRA</name>
<reference evidence="4" key="2">
    <citation type="journal article" date="2023" name="Microbiol Resour">
        <title>Decontamination and Annotation of the Draft Genome Sequence of the Oomycete Lagenidium giganteum ARSEF 373.</title>
        <authorList>
            <person name="Morgan W.R."/>
            <person name="Tartar A."/>
        </authorList>
    </citation>
    <scope>NUCLEOTIDE SEQUENCE</scope>
    <source>
        <strain evidence="4">ARSEF 373</strain>
    </source>
</reference>
<dbReference type="AlphaFoldDB" id="A0AAV2ZB65"/>
<keyword evidence="2" id="KW-0677">Repeat</keyword>
<evidence type="ECO:0000256" key="3">
    <source>
        <dbReference type="SAM" id="MobiDB-lite"/>
    </source>
</evidence>
<sequence>MSDFTDQEDRLLVQCAKQFADKGRPIAWSEVVRVMHTRAKSTKSKAVVRQRLKTLKRTHGHDLNGFPPWFFRPVRQVSAKRATKNQGSRCIRVQRELPENTQDLASSRTAAQLPSFAAESAESDALCSLWLLASTAQALDAGRPFRVRAAENAATAAAMQDSHGMGWAGASLDEDPDAVLWPVNRISYEELKESDLHAVDKLFTQRQSCAGDDAPILMKWCIQHKCSHPPARSSTVFHKRLVVISSFRIWTLKPQNPFAKTLAVRKEFQLLHCQRFQVLQHAVSAAVTSIRLEFTAKGSATPVYLHLDAGVHTESFVRLLQRLLHGLRYAFSLKQAPRMEFPTHCHWREYFTPDNDAERQPGPRAKRLLHADAITMAYRAFCDDLHVPFRPSVVDRLQDCAYSAFACVDFHYCLKLPSALALANDPRHNPRPAQAPTRRWLATLAAMTSGVAMAAAVRLKEVQALARTLENFDWFENIMVYDYVMEDAGVRALFQSSMSPTSAIRGFSFINVHLSARALTALERVLYKVTLPSVGASQSVGGVVVGLSSPRQPTIKLRRLDLSFNAFSFTMVEVLARIIGLLRNGLEVLQLEKCSFSEAASAHVLQVMKSNAAYSASLRDLNLSGNVLGRSGTQVLASWITGAFGLQRLDLSRCQLDLEPFLQALAHNTVLAESSLAMLDLSYNRMTTGSSAMLGDILGKSQSLAILVLRGMRAHPLWHNGALFVHQRFKFRRHRRRVPHQRASGGGSSGADRQRVVFPTRGLQSAQLRQILGPMLQNASRSQPCDIDLSENNLSGSRAMVLADLFEAFPHARQATLRLDHVAIRDSASVLLLRALAACRALESLSLEGNGFVERSPLNECVDTTPSAVEEGAAQALTQLLRTQPASSMSLTKLHVTRPPPVKELCLSSEGPYVFGAHVLRAAIHALAYNAYLQVLDVSGNECGDAVATALGDVLPVNKALQVLFWDRNHTTVDGFHRFYQGLTQNRTLVMVQMPIYDTRYILEEHENPPRERLFGVLGKIFKLIERNQTVAQAAAAKNVTVSLAPINAMVSSTTPASVSTQSLMSSDNQASHDNEVAVETEVKMPEAAVEKLERNPETLDKTLKASSTRSQLASEPQGDSGPIVLSEADEYWNLRYREKTNSRYASVSQSWSKLSVRASGTVDDFASWNERNALGL</sequence>